<protein>
    <submittedName>
        <fullName evidence="2">NTF2-like protein</fullName>
    </submittedName>
</protein>
<dbReference type="HOGENOM" id="CLU_106738_4_0_1"/>
<dbReference type="RefSeq" id="XP_008085438.1">
    <property type="nucleotide sequence ID" value="XM_008087247.1"/>
</dbReference>
<dbReference type="InterPro" id="IPR032710">
    <property type="entry name" value="NTF2-like_dom_sf"/>
</dbReference>
<dbReference type="InterPro" id="IPR037401">
    <property type="entry name" value="SnoaL-like"/>
</dbReference>
<dbReference type="Gene3D" id="3.10.450.50">
    <property type="match status" value="1"/>
</dbReference>
<sequence>MTTYDIQNYLLDRANIHDTVTKMSMYLDMSRIEALKKEVFHTKVLVDYTSMFSGEPKLVNGEEQVDSWAKQISKMDSWQHVTTGILIELPQPGAGVDVPETATVLANCTVNLSRKGAKGDSDTRNGGRYHIELTRTNQAGNPWRISKLKADLVWAAGNWDVYSAMD</sequence>
<dbReference type="GeneID" id="19463925"/>
<reference evidence="2 3" key="1">
    <citation type="journal article" date="2013" name="BMC Genomics">
        <title>Genomics-driven discovery of the pneumocandin biosynthetic gene cluster in the fungus Glarea lozoyensis.</title>
        <authorList>
            <person name="Chen L."/>
            <person name="Yue Q."/>
            <person name="Zhang X."/>
            <person name="Xiang M."/>
            <person name="Wang C."/>
            <person name="Li S."/>
            <person name="Che Y."/>
            <person name="Ortiz-Lopez F.J."/>
            <person name="Bills G.F."/>
            <person name="Liu X."/>
            <person name="An Z."/>
        </authorList>
    </citation>
    <scope>NUCLEOTIDE SEQUENCE [LARGE SCALE GENOMIC DNA]</scope>
    <source>
        <strain evidence="3">ATCC 20868 / MF5171</strain>
    </source>
</reference>
<dbReference type="Proteomes" id="UP000016922">
    <property type="component" value="Unassembled WGS sequence"/>
</dbReference>
<evidence type="ECO:0000313" key="3">
    <source>
        <dbReference type="Proteomes" id="UP000016922"/>
    </source>
</evidence>
<organism evidence="2 3">
    <name type="scientific">Glarea lozoyensis (strain ATCC 20868 / MF5171)</name>
    <dbReference type="NCBI Taxonomy" id="1116229"/>
    <lineage>
        <taxon>Eukaryota</taxon>
        <taxon>Fungi</taxon>
        <taxon>Dikarya</taxon>
        <taxon>Ascomycota</taxon>
        <taxon>Pezizomycotina</taxon>
        <taxon>Leotiomycetes</taxon>
        <taxon>Helotiales</taxon>
        <taxon>Helotiaceae</taxon>
        <taxon>Glarea</taxon>
    </lineage>
</organism>
<dbReference type="Pfam" id="PF13577">
    <property type="entry name" value="SnoaL_4"/>
    <property type="match status" value="1"/>
</dbReference>
<accession>S3CSN0</accession>
<dbReference type="EMBL" id="KE145369">
    <property type="protein sequence ID" value="EPE28079.1"/>
    <property type="molecule type" value="Genomic_DNA"/>
</dbReference>
<dbReference type="OMA" id="PWRIRVQ"/>
<feature type="domain" description="SnoaL-like" evidence="1">
    <location>
        <begin position="9"/>
        <end position="148"/>
    </location>
</feature>
<dbReference type="SUPFAM" id="SSF54427">
    <property type="entry name" value="NTF2-like"/>
    <property type="match status" value="1"/>
</dbReference>
<keyword evidence="3" id="KW-1185">Reference proteome</keyword>
<evidence type="ECO:0000313" key="2">
    <source>
        <dbReference type="EMBL" id="EPE28079.1"/>
    </source>
</evidence>
<dbReference type="OrthoDB" id="5208229at2759"/>
<gene>
    <name evidence="2" type="ORF">GLAREA_04870</name>
</gene>
<dbReference type="AlphaFoldDB" id="S3CSN0"/>
<dbReference type="eggNOG" id="ENOG502SUCF">
    <property type="taxonomic scope" value="Eukaryota"/>
</dbReference>
<dbReference type="KEGG" id="glz:GLAREA_04870"/>
<evidence type="ECO:0000259" key="1">
    <source>
        <dbReference type="Pfam" id="PF13577"/>
    </source>
</evidence>
<proteinExistence type="predicted"/>
<name>S3CSN0_GLAL2</name>